<dbReference type="Pfam" id="PF07729">
    <property type="entry name" value="FCD"/>
    <property type="match status" value="1"/>
</dbReference>
<dbReference type="PANTHER" id="PTHR43537">
    <property type="entry name" value="TRANSCRIPTIONAL REGULATOR, GNTR FAMILY"/>
    <property type="match status" value="1"/>
</dbReference>
<dbReference type="PANTHER" id="PTHR43537:SF44">
    <property type="entry name" value="GNTR FAMILY REGULATORY PROTEIN"/>
    <property type="match status" value="1"/>
</dbReference>
<name>A0A5B8LY44_9HYPH</name>
<dbReference type="PROSITE" id="PS50949">
    <property type="entry name" value="HTH_GNTR"/>
    <property type="match status" value="1"/>
</dbReference>
<dbReference type="InterPro" id="IPR011711">
    <property type="entry name" value="GntR_C"/>
</dbReference>
<dbReference type="InterPro" id="IPR008920">
    <property type="entry name" value="TF_FadR/GntR_C"/>
</dbReference>
<evidence type="ECO:0000259" key="4">
    <source>
        <dbReference type="PROSITE" id="PS50949"/>
    </source>
</evidence>
<feature type="domain" description="HTH gntR-type" evidence="4">
    <location>
        <begin position="15"/>
        <end position="83"/>
    </location>
</feature>
<evidence type="ECO:0000256" key="1">
    <source>
        <dbReference type="ARBA" id="ARBA00023015"/>
    </source>
</evidence>
<dbReference type="PRINTS" id="PR00035">
    <property type="entry name" value="HTHGNTR"/>
</dbReference>
<dbReference type="SUPFAM" id="SSF46785">
    <property type="entry name" value="Winged helix' DNA-binding domain"/>
    <property type="match status" value="1"/>
</dbReference>
<dbReference type="InterPro" id="IPR036390">
    <property type="entry name" value="WH_DNA-bd_sf"/>
</dbReference>
<evidence type="ECO:0000313" key="6">
    <source>
        <dbReference type="Proteomes" id="UP000315364"/>
    </source>
</evidence>
<keyword evidence="3" id="KW-0804">Transcription</keyword>
<dbReference type="GO" id="GO:0003700">
    <property type="term" value="F:DNA-binding transcription factor activity"/>
    <property type="evidence" value="ECO:0007669"/>
    <property type="project" value="InterPro"/>
</dbReference>
<dbReference type="CDD" id="cd07377">
    <property type="entry name" value="WHTH_GntR"/>
    <property type="match status" value="1"/>
</dbReference>
<dbReference type="KEGG" id="dea:FPZ08_17815"/>
<dbReference type="Pfam" id="PF00392">
    <property type="entry name" value="GntR"/>
    <property type="match status" value="1"/>
</dbReference>
<dbReference type="RefSeq" id="WP_146291477.1">
    <property type="nucleotide sequence ID" value="NZ_CP042304.1"/>
</dbReference>
<sequence>MSDAVTRDDEDKRPSNLTAQVYNALCRAILRGDYPIGQSLPSEGELAARFEVSKPVIRAVLQQLSALGVIEIRQGKPSIVRRVSPRPLEYFFSFAMMETENGLMEAVLRRGLETYIAQRAAEHIKVSDLKKLRETIKTMEAARNDSEAFIEADLAFHMTLAEASDNRLLMFLVQALRGTIHETVRMLHVRGMLPDRSATIARHVAIVDAIAASDPEAARLAMSAHFDASEERTMGSSLKGPIMLEPEQIIDFLERESS</sequence>
<organism evidence="5 6">
    <name type="scientific">Devosia ginsengisoli</name>
    <dbReference type="NCBI Taxonomy" id="400770"/>
    <lineage>
        <taxon>Bacteria</taxon>
        <taxon>Pseudomonadati</taxon>
        <taxon>Pseudomonadota</taxon>
        <taxon>Alphaproteobacteria</taxon>
        <taxon>Hyphomicrobiales</taxon>
        <taxon>Devosiaceae</taxon>
        <taxon>Devosia</taxon>
    </lineage>
</organism>
<dbReference type="EMBL" id="CP042304">
    <property type="protein sequence ID" value="QDZ12445.1"/>
    <property type="molecule type" value="Genomic_DNA"/>
</dbReference>
<dbReference type="GO" id="GO:0003677">
    <property type="term" value="F:DNA binding"/>
    <property type="evidence" value="ECO:0007669"/>
    <property type="project" value="UniProtKB-KW"/>
</dbReference>
<keyword evidence="2" id="KW-0238">DNA-binding</keyword>
<evidence type="ECO:0000256" key="3">
    <source>
        <dbReference type="ARBA" id="ARBA00023163"/>
    </source>
</evidence>
<dbReference type="InterPro" id="IPR000524">
    <property type="entry name" value="Tscrpt_reg_HTH_GntR"/>
</dbReference>
<evidence type="ECO:0000313" key="5">
    <source>
        <dbReference type="EMBL" id="QDZ12445.1"/>
    </source>
</evidence>
<dbReference type="Gene3D" id="1.20.120.530">
    <property type="entry name" value="GntR ligand-binding domain-like"/>
    <property type="match status" value="1"/>
</dbReference>
<dbReference type="SUPFAM" id="SSF48008">
    <property type="entry name" value="GntR ligand-binding domain-like"/>
    <property type="match status" value="1"/>
</dbReference>
<dbReference type="SMART" id="SM00345">
    <property type="entry name" value="HTH_GNTR"/>
    <property type="match status" value="1"/>
</dbReference>
<reference evidence="5 6" key="1">
    <citation type="submission" date="2019-07" db="EMBL/GenBank/DDBJ databases">
        <title>Full genome sequence of Devosia sp. Gsoil 520.</title>
        <authorList>
            <person name="Im W.-T."/>
        </authorList>
    </citation>
    <scope>NUCLEOTIDE SEQUENCE [LARGE SCALE GENOMIC DNA]</scope>
    <source>
        <strain evidence="5 6">Gsoil 520</strain>
    </source>
</reference>
<dbReference type="Proteomes" id="UP000315364">
    <property type="component" value="Chromosome"/>
</dbReference>
<dbReference type="SMART" id="SM00895">
    <property type="entry name" value="FCD"/>
    <property type="match status" value="1"/>
</dbReference>
<dbReference type="OrthoDB" id="9028214at2"/>
<gene>
    <name evidence="5" type="ORF">FPZ08_17815</name>
</gene>
<evidence type="ECO:0000256" key="2">
    <source>
        <dbReference type="ARBA" id="ARBA00023125"/>
    </source>
</evidence>
<proteinExistence type="predicted"/>
<keyword evidence="1" id="KW-0805">Transcription regulation</keyword>
<dbReference type="InterPro" id="IPR036388">
    <property type="entry name" value="WH-like_DNA-bd_sf"/>
</dbReference>
<dbReference type="Gene3D" id="1.10.10.10">
    <property type="entry name" value="Winged helix-like DNA-binding domain superfamily/Winged helix DNA-binding domain"/>
    <property type="match status" value="1"/>
</dbReference>
<keyword evidence="6" id="KW-1185">Reference proteome</keyword>
<protein>
    <submittedName>
        <fullName evidence="5">FadR family transcriptional regulator</fullName>
    </submittedName>
</protein>
<accession>A0A5B8LY44</accession>
<dbReference type="AlphaFoldDB" id="A0A5B8LY44"/>